<dbReference type="RefSeq" id="WP_190187505.1">
    <property type="nucleotide sequence ID" value="NZ_BMVP01000021.1"/>
</dbReference>
<comment type="subcellular location">
    <subcellularLocation>
        <location evidence="1">Cell membrane</location>
        <topology evidence="1">Multi-pass membrane protein</topology>
    </subcellularLocation>
</comment>
<dbReference type="Proteomes" id="UP000642673">
    <property type="component" value="Unassembled WGS sequence"/>
</dbReference>
<feature type="region of interest" description="Disordered" evidence="8">
    <location>
        <begin position="460"/>
        <end position="480"/>
    </location>
</feature>
<feature type="transmembrane region" description="Helical" evidence="9">
    <location>
        <begin position="405"/>
        <end position="428"/>
    </location>
</feature>
<evidence type="ECO:0000256" key="5">
    <source>
        <dbReference type="ARBA" id="ARBA00022989"/>
    </source>
</evidence>
<dbReference type="Gene3D" id="1.20.1720.10">
    <property type="entry name" value="Multidrug resistance protein D"/>
    <property type="match status" value="1"/>
</dbReference>
<dbReference type="Pfam" id="PF07690">
    <property type="entry name" value="MFS_1"/>
    <property type="match status" value="1"/>
</dbReference>
<evidence type="ECO:0000256" key="6">
    <source>
        <dbReference type="ARBA" id="ARBA00023136"/>
    </source>
</evidence>
<evidence type="ECO:0000256" key="9">
    <source>
        <dbReference type="SAM" id="Phobius"/>
    </source>
</evidence>
<dbReference type="PANTHER" id="PTHR42718:SF46">
    <property type="entry name" value="BLR6921 PROTEIN"/>
    <property type="match status" value="1"/>
</dbReference>
<feature type="transmembrane region" description="Helical" evidence="9">
    <location>
        <begin position="148"/>
        <end position="170"/>
    </location>
</feature>
<comment type="caution">
    <text evidence="11">The sequence shown here is derived from an EMBL/GenBank/DDBJ whole genome shotgun (WGS) entry which is preliminary data.</text>
</comment>
<keyword evidence="3" id="KW-1003">Cell membrane</keyword>
<dbReference type="Gene3D" id="1.20.1250.20">
    <property type="entry name" value="MFS general substrate transporter like domains"/>
    <property type="match status" value="1"/>
</dbReference>
<feature type="transmembrane region" description="Helical" evidence="9">
    <location>
        <begin position="176"/>
        <end position="194"/>
    </location>
</feature>
<proteinExistence type="predicted"/>
<dbReference type="PROSITE" id="PS00216">
    <property type="entry name" value="SUGAR_TRANSPORT_1"/>
    <property type="match status" value="1"/>
</dbReference>
<keyword evidence="5 9" id="KW-1133">Transmembrane helix</keyword>
<name>A0ABQ3F1N5_9ACTN</name>
<evidence type="ECO:0000259" key="10">
    <source>
        <dbReference type="PROSITE" id="PS50850"/>
    </source>
</evidence>
<evidence type="ECO:0000256" key="3">
    <source>
        <dbReference type="ARBA" id="ARBA00022475"/>
    </source>
</evidence>
<protein>
    <submittedName>
        <fullName evidence="11">MFS transporter</fullName>
    </submittedName>
</protein>
<evidence type="ECO:0000256" key="4">
    <source>
        <dbReference type="ARBA" id="ARBA00022692"/>
    </source>
</evidence>
<feature type="domain" description="Major facilitator superfamily (MFS) profile" evidence="10">
    <location>
        <begin position="20"/>
        <end position="458"/>
    </location>
</feature>
<dbReference type="SUPFAM" id="SSF103473">
    <property type="entry name" value="MFS general substrate transporter"/>
    <property type="match status" value="1"/>
</dbReference>
<feature type="transmembrane region" description="Helical" evidence="9">
    <location>
        <begin position="20"/>
        <end position="44"/>
    </location>
</feature>
<dbReference type="InterPro" id="IPR036259">
    <property type="entry name" value="MFS_trans_sf"/>
</dbReference>
<keyword evidence="7" id="KW-0046">Antibiotic resistance</keyword>
<accession>A0ABQ3F1N5</accession>
<evidence type="ECO:0000256" key="2">
    <source>
        <dbReference type="ARBA" id="ARBA00022448"/>
    </source>
</evidence>
<dbReference type="InterPro" id="IPR005829">
    <property type="entry name" value="Sugar_transporter_CS"/>
</dbReference>
<dbReference type="EMBL" id="BMVP01000021">
    <property type="protein sequence ID" value="GHB82169.1"/>
    <property type="molecule type" value="Genomic_DNA"/>
</dbReference>
<keyword evidence="12" id="KW-1185">Reference proteome</keyword>
<feature type="transmembrane region" description="Helical" evidence="9">
    <location>
        <begin position="56"/>
        <end position="74"/>
    </location>
</feature>
<dbReference type="PROSITE" id="PS50850">
    <property type="entry name" value="MFS"/>
    <property type="match status" value="1"/>
</dbReference>
<evidence type="ECO:0000313" key="12">
    <source>
        <dbReference type="Proteomes" id="UP000642673"/>
    </source>
</evidence>
<evidence type="ECO:0000256" key="7">
    <source>
        <dbReference type="ARBA" id="ARBA00023251"/>
    </source>
</evidence>
<evidence type="ECO:0000256" key="1">
    <source>
        <dbReference type="ARBA" id="ARBA00004651"/>
    </source>
</evidence>
<feature type="transmembrane region" description="Helical" evidence="9">
    <location>
        <begin position="279"/>
        <end position="301"/>
    </location>
</feature>
<feature type="transmembrane region" description="Helical" evidence="9">
    <location>
        <begin position="86"/>
        <end position="104"/>
    </location>
</feature>
<dbReference type="InterPro" id="IPR020846">
    <property type="entry name" value="MFS_dom"/>
</dbReference>
<evidence type="ECO:0000256" key="8">
    <source>
        <dbReference type="SAM" id="MobiDB-lite"/>
    </source>
</evidence>
<feature type="transmembrane region" description="Helical" evidence="9">
    <location>
        <begin position="343"/>
        <end position="359"/>
    </location>
</feature>
<feature type="transmembrane region" description="Helical" evidence="9">
    <location>
        <begin position="313"/>
        <end position="331"/>
    </location>
</feature>
<keyword evidence="4 9" id="KW-0812">Transmembrane</keyword>
<dbReference type="PANTHER" id="PTHR42718">
    <property type="entry name" value="MAJOR FACILITATOR SUPERFAMILY MULTIDRUG TRANSPORTER MFSC"/>
    <property type="match status" value="1"/>
</dbReference>
<organism evidence="11 12">
    <name type="scientific">Streptomyces cirratus</name>
    <dbReference type="NCBI Taxonomy" id="68187"/>
    <lineage>
        <taxon>Bacteria</taxon>
        <taxon>Bacillati</taxon>
        <taxon>Actinomycetota</taxon>
        <taxon>Actinomycetes</taxon>
        <taxon>Kitasatosporales</taxon>
        <taxon>Streptomycetaceae</taxon>
        <taxon>Streptomyces</taxon>
    </lineage>
</organism>
<keyword evidence="6 9" id="KW-0472">Membrane</keyword>
<feature type="transmembrane region" description="Helical" evidence="9">
    <location>
        <begin position="242"/>
        <end position="259"/>
    </location>
</feature>
<reference evidence="12" key="1">
    <citation type="journal article" date="2019" name="Int. J. Syst. Evol. Microbiol.">
        <title>The Global Catalogue of Microorganisms (GCM) 10K type strain sequencing project: providing services to taxonomists for standard genome sequencing and annotation.</title>
        <authorList>
            <consortium name="The Broad Institute Genomics Platform"/>
            <consortium name="The Broad Institute Genome Sequencing Center for Infectious Disease"/>
            <person name="Wu L."/>
            <person name="Ma J."/>
        </authorList>
    </citation>
    <scope>NUCLEOTIDE SEQUENCE [LARGE SCALE GENOMIC DNA]</scope>
    <source>
        <strain evidence="12">JCM 4738</strain>
    </source>
</reference>
<dbReference type="InterPro" id="IPR011701">
    <property type="entry name" value="MFS"/>
</dbReference>
<gene>
    <name evidence="11" type="ORF">GCM10010347_61360</name>
</gene>
<feature type="transmembrane region" description="Helical" evidence="9">
    <location>
        <begin position="371"/>
        <end position="393"/>
    </location>
</feature>
<evidence type="ECO:0000313" key="11">
    <source>
        <dbReference type="EMBL" id="GHB82169.1"/>
    </source>
</evidence>
<feature type="transmembrane region" description="Helical" evidence="9">
    <location>
        <begin position="434"/>
        <end position="454"/>
    </location>
</feature>
<feature type="transmembrane region" description="Helical" evidence="9">
    <location>
        <begin position="215"/>
        <end position="236"/>
    </location>
</feature>
<sequence length="480" mass="47717">MQSSTTSPAGTGRSGTRWALVSVLSANMLVDALEVSATVVALPWIGDGLGLPVPGLQWVLSAFAAGFGSLVLLGGRLVERLGRRRVYLAALLLFAAASLAGALADGAAVLIATRVVKGGCVALTAPTGLAILVSAVPEGPDRRRAVSLYSFFGAAGFCAGLLLSGLLTGVGWRWTLAFPAPVALLLLAAGLRLVPRDGPAPRPGARATRLAPAAGLAFGAAVALLLYGLSCAVGTGREPGRAGAAFAGALLSAAVLVAAERASPRPLLAAGLLGHGPLVRSAIGAAALNGSYVAFLLVAALDLHRAGSTPWQTALAFLPAGAPLAVSALYSARLASWLGPARAVAAGAVAAPLGYALYPRAGPGGPGFTDLLPATGCVGAAFVLAFTALHLQATGGLPPEHRQPAGALYQTCVQLGAALTAVPVAALYPADRDAALALVTAVGLTGAGVALSALTGRNRLPHLPAPGRTGTPVRRERKAS</sequence>
<keyword evidence="2" id="KW-0813">Transport</keyword>